<protein>
    <submittedName>
        <fullName evidence="3">SPW repeat protein</fullName>
    </submittedName>
</protein>
<feature type="transmembrane region" description="Helical" evidence="1">
    <location>
        <begin position="41"/>
        <end position="58"/>
    </location>
</feature>
<dbReference type="AlphaFoldDB" id="A0A1J5NVQ4"/>
<dbReference type="Pfam" id="PF03779">
    <property type="entry name" value="SPW"/>
    <property type="match status" value="1"/>
</dbReference>
<name>A0A1J5NVQ4_9ZZZZ</name>
<feature type="transmembrane region" description="Helical" evidence="1">
    <location>
        <begin position="65"/>
        <end position="83"/>
    </location>
</feature>
<dbReference type="EMBL" id="MLJW01009144">
    <property type="protein sequence ID" value="OIQ63281.1"/>
    <property type="molecule type" value="Genomic_DNA"/>
</dbReference>
<accession>A0A1J5NVQ4</accession>
<feature type="transmembrane region" description="Helical" evidence="1">
    <location>
        <begin position="12"/>
        <end position="29"/>
    </location>
</feature>
<keyword evidence="1" id="KW-0812">Transmembrane</keyword>
<keyword evidence="1" id="KW-1133">Transmembrane helix</keyword>
<feature type="domain" description="SPW repeat-containing integral membrane" evidence="2">
    <location>
        <begin position="11"/>
        <end position="102"/>
    </location>
</feature>
<feature type="transmembrane region" description="Helical" evidence="1">
    <location>
        <begin position="89"/>
        <end position="107"/>
    </location>
</feature>
<evidence type="ECO:0000313" key="3">
    <source>
        <dbReference type="EMBL" id="OIQ63281.1"/>
    </source>
</evidence>
<gene>
    <name evidence="3" type="ORF">GALL_551790</name>
</gene>
<evidence type="ECO:0000259" key="2">
    <source>
        <dbReference type="Pfam" id="PF03779"/>
    </source>
</evidence>
<comment type="caution">
    <text evidence="3">The sequence shown here is derived from an EMBL/GenBank/DDBJ whole genome shotgun (WGS) entry which is preliminary data.</text>
</comment>
<reference evidence="3" key="1">
    <citation type="submission" date="2016-10" db="EMBL/GenBank/DDBJ databases">
        <title>Sequence of Gallionella enrichment culture.</title>
        <authorList>
            <person name="Poehlein A."/>
            <person name="Muehling M."/>
            <person name="Daniel R."/>
        </authorList>
    </citation>
    <scope>NUCLEOTIDE SEQUENCE</scope>
</reference>
<evidence type="ECO:0000256" key="1">
    <source>
        <dbReference type="SAM" id="Phobius"/>
    </source>
</evidence>
<proteinExistence type="predicted"/>
<sequence length="131" mass="14322">MKKWRAESVLDLYNLLLAMLLFASPWFFARASQTAAVDLRMSSAAIAIMSLAAMVAFSDWEEWTNLLLGIWLVASPWVLGFAHTSAMHFSIGVGAAVAFLAALELWLRHEAANRESMPSGAGHVGPTRSDK</sequence>
<dbReference type="InterPro" id="IPR005530">
    <property type="entry name" value="SPW"/>
</dbReference>
<keyword evidence="1" id="KW-0472">Membrane</keyword>
<organism evidence="3">
    <name type="scientific">mine drainage metagenome</name>
    <dbReference type="NCBI Taxonomy" id="410659"/>
    <lineage>
        <taxon>unclassified sequences</taxon>
        <taxon>metagenomes</taxon>
        <taxon>ecological metagenomes</taxon>
    </lineage>
</organism>